<dbReference type="AlphaFoldDB" id="A0AAU8DMG1"/>
<evidence type="ECO:0000256" key="1">
    <source>
        <dbReference type="SAM" id="Phobius"/>
    </source>
</evidence>
<dbReference type="EMBL" id="CP159218">
    <property type="protein sequence ID" value="XCG63452.1"/>
    <property type="molecule type" value="Genomic_DNA"/>
</dbReference>
<feature type="transmembrane region" description="Helical" evidence="1">
    <location>
        <begin position="74"/>
        <end position="94"/>
    </location>
</feature>
<organism evidence="2">
    <name type="scientific">Nakamurella sp. A5-74</name>
    <dbReference type="NCBI Taxonomy" id="3158264"/>
    <lineage>
        <taxon>Bacteria</taxon>
        <taxon>Bacillati</taxon>
        <taxon>Actinomycetota</taxon>
        <taxon>Actinomycetes</taxon>
        <taxon>Nakamurellales</taxon>
        <taxon>Nakamurellaceae</taxon>
        <taxon>Nakamurella</taxon>
    </lineage>
</organism>
<feature type="transmembrane region" description="Helical" evidence="1">
    <location>
        <begin position="234"/>
        <end position="254"/>
    </location>
</feature>
<evidence type="ECO:0000313" key="2">
    <source>
        <dbReference type="EMBL" id="XCG63452.1"/>
    </source>
</evidence>
<feature type="transmembrane region" description="Helical" evidence="1">
    <location>
        <begin position="295"/>
        <end position="315"/>
    </location>
</feature>
<evidence type="ECO:0008006" key="3">
    <source>
        <dbReference type="Google" id="ProtNLM"/>
    </source>
</evidence>
<keyword evidence="1" id="KW-0472">Membrane</keyword>
<keyword evidence="1" id="KW-1133">Transmembrane helix</keyword>
<feature type="transmembrane region" description="Helical" evidence="1">
    <location>
        <begin position="163"/>
        <end position="180"/>
    </location>
</feature>
<proteinExistence type="predicted"/>
<keyword evidence="1" id="KW-0812">Transmembrane</keyword>
<feature type="transmembrane region" description="Helical" evidence="1">
    <location>
        <begin position="261"/>
        <end position="283"/>
    </location>
</feature>
<protein>
    <recommendedName>
        <fullName evidence="3">ABC transporter permease</fullName>
    </recommendedName>
</protein>
<feature type="transmembrane region" description="Helical" evidence="1">
    <location>
        <begin position="141"/>
        <end position="157"/>
    </location>
</feature>
<gene>
    <name evidence="2" type="ORF">ABLG96_20025</name>
</gene>
<sequence length="336" mass="34990">MSAPEIPWSIRAGLRLLPRSYREHRAAEIRATLADAGDAGRISVSAETIALFALSIRVRGRSLLAPPSRARARAAAIAAVVLPVLLLVPAARAIDLGLPVFEGPSGLFWRLSALVPAWIVAALAGLLTLLGAGRWAHRSSIAANVLFIGGLLVLVTTTDLDAAVREFGWLPLLGTSAALNRDPRRVRDGRRLLGSPGLAIVAVVTAGAAVAYVATGPLRPFSLSASMPGPLGFLFHNSRLLLGGLLLLICLVSLASRTARAAVPVVAALGMVYVGAALEANLWPNSDLRYTLIDLPVGHLLLQLVAAPMLVFAAARAMTALVDRAAGPTDTVPLTG</sequence>
<reference evidence="2" key="1">
    <citation type="submission" date="2024-05" db="EMBL/GenBank/DDBJ databases">
        <authorList>
            <person name="Cai S.Y."/>
            <person name="Jin L.M."/>
            <person name="Li H.R."/>
        </authorList>
    </citation>
    <scope>NUCLEOTIDE SEQUENCE</scope>
    <source>
        <strain evidence="2">A5-74</strain>
    </source>
</reference>
<name>A0AAU8DMG1_9ACTN</name>
<feature type="transmembrane region" description="Helical" evidence="1">
    <location>
        <begin position="192"/>
        <end position="214"/>
    </location>
</feature>
<dbReference type="RefSeq" id="WP_353649067.1">
    <property type="nucleotide sequence ID" value="NZ_CP159218.1"/>
</dbReference>
<feature type="transmembrane region" description="Helical" evidence="1">
    <location>
        <begin position="106"/>
        <end position="129"/>
    </location>
</feature>
<accession>A0AAU8DMG1</accession>